<proteinExistence type="predicted"/>
<feature type="domain" description="Sigma-54 factor interaction" evidence="6">
    <location>
        <begin position="144"/>
        <end position="373"/>
    </location>
</feature>
<dbReference type="Pfam" id="PF00072">
    <property type="entry name" value="Response_reg"/>
    <property type="match status" value="1"/>
</dbReference>
<dbReference type="SMART" id="SM00448">
    <property type="entry name" value="REC"/>
    <property type="match status" value="1"/>
</dbReference>
<organism evidence="8 9">
    <name type="scientific">Geoalkalibacter halelectricus</name>
    <dbReference type="NCBI Taxonomy" id="2847045"/>
    <lineage>
        <taxon>Bacteria</taxon>
        <taxon>Pseudomonadati</taxon>
        <taxon>Thermodesulfobacteriota</taxon>
        <taxon>Desulfuromonadia</taxon>
        <taxon>Desulfuromonadales</taxon>
        <taxon>Geoalkalibacteraceae</taxon>
        <taxon>Geoalkalibacter</taxon>
    </lineage>
</organism>
<dbReference type="InterPro" id="IPR027417">
    <property type="entry name" value="P-loop_NTPase"/>
</dbReference>
<keyword evidence="1" id="KW-0547">Nucleotide-binding</keyword>
<dbReference type="InterPro" id="IPR001789">
    <property type="entry name" value="Sig_transdc_resp-reg_receiver"/>
</dbReference>
<dbReference type="PANTHER" id="PTHR32071">
    <property type="entry name" value="TRANSCRIPTIONAL REGULATORY PROTEIN"/>
    <property type="match status" value="1"/>
</dbReference>
<dbReference type="PRINTS" id="PR01590">
    <property type="entry name" value="HTHFIS"/>
</dbReference>
<dbReference type="PROSITE" id="PS00675">
    <property type="entry name" value="SIGMA54_INTERACT_1"/>
    <property type="match status" value="1"/>
</dbReference>
<gene>
    <name evidence="8" type="ORF">L9S41_04280</name>
</gene>
<evidence type="ECO:0000259" key="6">
    <source>
        <dbReference type="PROSITE" id="PS50045"/>
    </source>
</evidence>
<reference evidence="8" key="1">
    <citation type="journal article" date="2022" name="Environ. Microbiol.">
        <title>Geoalkalibacter halelectricus SAP #1 sp. nov. possessing extracellular electron transfer and mineral#reducing capabilities from a haloalkaline environment.</title>
        <authorList>
            <person name="Yadav S."/>
            <person name="Singh R."/>
            <person name="Sundharam S.S."/>
            <person name="Chaudhary S."/>
            <person name="Krishnamurthi S."/>
            <person name="Patil S.A."/>
        </authorList>
    </citation>
    <scope>NUCLEOTIDE SEQUENCE</scope>
    <source>
        <strain evidence="8">SAP-1</strain>
    </source>
</reference>
<dbReference type="InterPro" id="IPR002078">
    <property type="entry name" value="Sigma_54_int"/>
</dbReference>
<name>A0ABY5ZRV4_9BACT</name>
<protein>
    <submittedName>
        <fullName evidence="8">Sigma-54 dependent transcriptional regulator</fullName>
    </submittedName>
</protein>
<dbReference type="PANTHER" id="PTHR32071:SF113">
    <property type="entry name" value="ALGINATE BIOSYNTHESIS TRANSCRIPTIONAL REGULATORY PROTEIN ALGB"/>
    <property type="match status" value="1"/>
</dbReference>
<dbReference type="Pfam" id="PF02954">
    <property type="entry name" value="HTH_8"/>
    <property type="match status" value="1"/>
</dbReference>
<dbReference type="RefSeq" id="WP_260748978.1">
    <property type="nucleotide sequence ID" value="NZ_CP092109.1"/>
</dbReference>
<dbReference type="SUPFAM" id="SSF46689">
    <property type="entry name" value="Homeodomain-like"/>
    <property type="match status" value="1"/>
</dbReference>
<keyword evidence="9" id="KW-1185">Reference proteome</keyword>
<dbReference type="InterPro" id="IPR011006">
    <property type="entry name" value="CheY-like_superfamily"/>
</dbReference>
<keyword evidence="3" id="KW-0805">Transcription regulation</keyword>
<dbReference type="Proteomes" id="UP001060414">
    <property type="component" value="Chromosome"/>
</dbReference>
<dbReference type="Pfam" id="PF00158">
    <property type="entry name" value="Sigma54_activat"/>
    <property type="match status" value="1"/>
</dbReference>
<dbReference type="SUPFAM" id="SSF52172">
    <property type="entry name" value="CheY-like"/>
    <property type="match status" value="1"/>
</dbReference>
<dbReference type="Pfam" id="PF25601">
    <property type="entry name" value="AAA_lid_14"/>
    <property type="match status" value="1"/>
</dbReference>
<dbReference type="Gene3D" id="1.10.8.60">
    <property type="match status" value="1"/>
</dbReference>
<dbReference type="InterPro" id="IPR058031">
    <property type="entry name" value="AAA_lid_NorR"/>
</dbReference>
<dbReference type="EMBL" id="CP092109">
    <property type="protein sequence ID" value="UWZ80620.1"/>
    <property type="molecule type" value="Genomic_DNA"/>
</dbReference>
<keyword evidence="4" id="KW-0804">Transcription</keyword>
<dbReference type="InterPro" id="IPR003593">
    <property type="entry name" value="AAA+_ATPase"/>
</dbReference>
<evidence type="ECO:0000256" key="2">
    <source>
        <dbReference type="ARBA" id="ARBA00022840"/>
    </source>
</evidence>
<dbReference type="PROSITE" id="PS50110">
    <property type="entry name" value="RESPONSE_REGULATORY"/>
    <property type="match status" value="1"/>
</dbReference>
<accession>A0ABY5ZRV4</accession>
<dbReference type="InterPro" id="IPR009057">
    <property type="entry name" value="Homeodomain-like_sf"/>
</dbReference>
<dbReference type="InterPro" id="IPR025944">
    <property type="entry name" value="Sigma_54_int_dom_CS"/>
</dbReference>
<dbReference type="Gene3D" id="1.10.10.60">
    <property type="entry name" value="Homeodomain-like"/>
    <property type="match status" value="1"/>
</dbReference>
<dbReference type="CDD" id="cd00009">
    <property type="entry name" value="AAA"/>
    <property type="match status" value="1"/>
</dbReference>
<evidence type="ECO:0000313" key="8">
    <source>
        <dbReference type="EMBL" id="UWZ80620.1"/>
    </source>
</evidence>
<feature type="domain" description="Response regulatory" evidence="7">
    <location>
        <begin position="6"/>
        <end position="120"/>
    </location>
</feature>
<dbReference type="InterPro" id="IPR002197">
    <property type="entry name" value="HTH_Fis"/>
</dbReference>
<evidence type="ECO:0000256" key="3">
    <source>
        <dbReference type="ARBA" id="ARBA00023015"/>
    </source>
</evidence>
<dbReference type="PROSITE" id="PS00688">
    <property type="entry name" value="SIGMA54_INTERACT_3"/>
    <property type="match status" value="1"/>
</dbReference>
<evidence type="ECO:0000256" key="4">
    <source>
        <dbReference type="ARBA" id="ARBA00023163"/>
    </source>
</evidence>
<evidence type="ECO:0000256" key="1">
    <source>
        <dbReference type="ARBA" id="ARBA00022741"/>
    </source>
</evidence>
<dbReference type="SMART" id="SM00382">
    <property type="entry name" value="AAA"/>
    <property type="match status" value="1"/>
</dbReference>
<keyword evidence="2" id="KW-0067">ATP-binding</keyword>
<sequence length="447" mass="50174">MDASLSILIVEDDLRMRQLLRDTLAAEGLLSEACEDSREALRILDAQKVDIVITDLMMPQVGGMEILERARGNNPDCAVILITGYGTIESAVEAIRKGAYDYVQKPFEPDALVLIVRRAQEHVRLLHENRALRRQVEEMHSEELIGTSRQMVDLKNFLAKIAPFDTTVLIQGETGTGKELVARLIHQWSARRDRTFLPINCGALPESLLESELFGHVRGAFTGADRDKKGLFETVDKGTLFLDEINSISPAFQVKLLRVLQEGAYLKVGGRDPQKVDVRIIAAGNVPLQKEVEAGRFRSDLFYRLNVVPVEIAPLRERREDIALLVHHFLAKYGAKYAKSVQTVGARALERLRGYSWPGNVRELENVIERAVIMAENSELKEVHLPQTAAPDEDKMSDQDGLVSLEEMEKRLILKTLEHTGGNRGRTADILGISPVSLWRKIKKYEA</sequence>
<evidence type="ECO:0000259" key="7">
    <source>
        <dbReference type="PROSITE" id="PS50110"/>
    </source>
</evidence>
<evidence type="ECO:0000313" key="9">
    <source>
        <dbReference type="Proteomes" id="UP001060414"/>
    </source>
</evidence>
<dbReference type="PROSITE" id="PS50045">
    <property type="entry name" value="SIGMA54_INTERACT_4"/>
    <property type="match status" value="1"/>
</dbReference>
<evidence type="ECO:0000256" key="5">
    <source>
        <dbReference type="PROSITE-ProRule" id="PRU00169"/>
    </source>
</evidence>
<dbReference type="Gene3D" id="3.40.50.300">
    <property type="entry name" value="P-loop containing nucleotide triphosphate hydrolases"/>
    <property type="match status" value="1"/>
</dbReference>
<feature type="modified residue" description="4-aspartylphosphate" evidence="5">
    <location>
        <position position="55"/>
    </location>
</feature>
<dbReference type="SUPFAM" id="SSF52540">
    <property type="entry name" value="P-loop containing nucleoside triphosphate hydrolases"/>
    <property type="match status" value="1"/>
</dbReference>
<dbReference type="InterPro" id="IPR025662">
    <property type="entry name" value="Sigma_54_int_dom_ATP-bd_1"/>
</dbReference>
<keyword evidence="5" id="KW-0597">Phosphoprotein</keyword>
<dbReference type="Gene3D" id="3.40.50.2300">
    <property type="match status" value="1"/>
</dbReference>